<feature type="coiled-coil region" evidence="1">
    <location>
        <begin position="141"/>
        <end position="182"/>
    </location>
</feature>
<sequence>MEKPVSFFNYAQLYPHIPPDMAYVNNVLAAQNDAIYRKHWSFANLPLQQLRFASREDAVLRDELRQTRKKLTQMERKIEDLEGQLNPRKNRQPYYGQPAPDVSRIQRSAETSAEPDLTSWLAQQRQNCELWNQNFALKECLRNIEVENNVLREMCRQKEVNISLLEKKARELKADLNFYSDMNRSTKEITEAFNFKPFKEEEVDSYKCTCGQC</sequence>
<gene>
    <name evidence="3" type="primary">Necator_chrI.g1334</name>
    <name evidence="3" type="ORF">RB195_005208</name>
</gene>
<keyword evidence="1" id="KW-0175">Coiled coil</keyword>
<name>A0ABR1BNA4_NECAM</name>
<dbReference type="Proteomes" id="UP001303046">
    <property type="component" value="Unassembled WGS sequence"/>
</dbReference>
<feature type="region of interest" description="Disordered" evidence="2">
    <location>
        <begin position="79"/>
        <end position="100"/>
    </location>
</feature>
<organism evidence="3 4">
    <name type="scientific">Necator americanus</name>
    <name type="common">Human hookworm</name>
    <dbReference type="NCBI Taxonomy" id="51031"/>
    <lineage>
        <taxon>Eukaryota</taxon>
        <taxon>Metazoa</taxon>
        <taxon>Ecdysozoa</taxon>
        <taxon>Nematoda</taxon>
        <taxon>Chromadorea</taxon>
        <taxon>Rhabditida</taxon>
        <taxon>Rhabditina</taxon>
        <taxon>Rhabditomorpha</taxon>
        <taxon>Strongyloidea</taxon>
        <taxon>Ancylostomatidae</taxon>
        <taxon>Bunostominae</taxon>
        <taxon>Necator</taxon>
    </lineage>
</organism>
<evidence type="ECO:0000313" key="4">
    <source>
        <dbReference type="Proteomes" id="UP001303046"/>
    </source>
</evidence>
<evidence type="ECO:0008006" key="5">
    <source>
        <dbReference type="Google" id="ProtNLM"/>
    </source>
</evidence>
<keyword evidence="4" id="KW-1185">Reference proteome</keyword>
<comment type="caution">
    <text evidence="3">The sequence shown here is derived from an EMBL/GenBank/DDBJ whole genome shotgun (WGS) entry which is preliminary data.</text>
</comment>
<evidence type="ECO:0000313" key="3">
    <source>
        <dbReference type="EMBL" id="KAK6727375.1"/>
    </source>
</evidence>
<protein>
    <recommendedName>
        <fullName evidence="5">Tektin</fullName>
    </recommendedName>
</protein>
<dbReference type="EMBL" id="JAVFWL010000001">
    <property type="protein sequence ID" value="KAK6727375.1"/>
    <property type="molecule type" value="Genomic_DNA"/>
</dbReference>
<evidence type="ECO:0000256" key="2">
    <source>
        <dbReference type="SAM" id="MobiDB-lite"/>
    </source>
</evidence>
<accession>A0ABR1BNA4</accession>
<proteinExistence type="predicted"/>
<evidence type="ECO:0000256" key="1">
    <source>
        <dbReference type="SAM" id="Coils"/>
    </source>
</evidence>
<reference evidence="3 4" key="1">
    <citation type="submission" date="2023-08" db="EMBL/GenBank/DDBJ databases">
        <title>A Necator americanus chromosomal reference genome.</title>
        <authorList>
            <person name="Ilik V."/>
            <person name="Petrzelkova K.J."/>
            <person name="Pardy F."/>
            <person name="Fuh T."/>
            <person name="Niatou-Singa F.S."/>
            <person name="Gouil Q."/>
            <person name="Baker L."/>
            <person name="Ritchie M.E."/>
            <person name="Jex A.R."/>
            <person name="Gazzola D."/>
            <person name="Li H."/>
            <person name="Toshio Fujiwara R."/>
            <person name="Zhan B."/>
            <person name="Aroian R.V."/>
            <person name="Pafco B."/>
            <person name="Schwarz E.M."/>
        </authorList>
    </citation>
    <scope>NUCLEOTIDE SEQUENCE [LARGE SCALE GENOMIC DNA]</scope>
    <source>
        <strain evidence="3 4">Aroian</strain>
        <tissue evidence="3">Whole animal</tissue>
    </source>
</reference>